<dbReference type="Proteomes" id="UP000637774">
    <property type="component" value="Unassembled WGS sequence"/>
</dbReference>
<organism evidence="4 5">
    <name type="scientific">Hymenobacter frigidus</name>
    <dbReference type="NCBI Taxonomy" id="1524095"/>
    <lineage>
        <taxon>Bacteria</taxon>
        <taxon>Pseudomonadati</taxon>
        <taxon>Bacteroidota</taxon>
        <taxon>Cytophagia</taxon>
        <taxon>Cytophagales</taxon>
        <taxon>Hymenobacteraceae</taxon>
        <taxon>Hymenobacter</taxon>
    </lineage>
</organism>
<dbReference type="Gene3D" id="2.40.170.20">
    <property type="entry name" value="TonB-dependent receptor, beta-barrel domain"/>
    <property type="match status" value="1"/>
</dbReference>
<evidence type="ECO:0008006" key="6">
    <source>
        <dbReference type="Google" id="ProtNLM"/>
    </source>
</evidence>
<evidence type="ECO:0000256" key="1">
    <source>
        <dbReference type="ARBA" id="ARBA00004442"/>
    </source>
</evidence>
<proteinExistence type="predicted"/>
<dbReference type="RefSeq" id="WP_188562979.1">
    <property type="nucleotide sequence ID" value="NZ_BMGY01000034.1"/>
</dbReference>
<gene>
    <name evidence="4" type="ORF">GCM10011495_30750</name>
</gene>
<comment type="subcellular location">
    <subcellularLocation>
        <location evidence="1">Cell outer membrane</location>
    </subcellularLocation>
</comment>
<keyword evidence="5" id="KW-1185">Reference proteome</keyword>
<accession>A0ABQ2ADR8</accession>
<evidence type="ECO:0000313" key="4">
    <source>
        <dbReference type="EMBL" id="GGH88752.1"/>
    </source>
</evidence>
<dbReference type="SUPFAM" id="SSF56935">
    <property type="entry name" value="Porins"/>
    <property type="match status" value="1"/>
</dbReference>
<name>A0ABQ2ADR8_9BACT</name>
<evidence type="ECO:0000256" key="2">
    <source>
        <dbReference type="ARBA" id="ARBA00023136"/>
    </source>
</evidence>
<reference evidence="5" key="1">
    <citation type="journal article" date="2019" name="Int. J. Syst. Evol. Microbiol.">
        <title>The Global Catalogue of Microorganisms (GCM) 10K type strain sequencing project: providing services to taxonomists for standard genome sequencing and annotation.</title>
        <authorList>
            <consortium name="The Broad Institute Genomics Platform"/>
            <consortium name="The Broad Institute Genome Sequencing Center for Infectious Disease"/>
            <person name="Wu L."/>
            <person name="Ma J."/>
        </authorList>
    </citation>
    <scope>NUCLEOTIDE SEQUENCE [LARGE SCALE GENOMIC DNA]</scope>
    <source>
        <strain evidence="5">CGMCC 1.14966</strain>
    </source>
</reference>
<protein>
    <recommendedName>
        <fullName evidence="6">TonB-dependent receptor</fullName>
    </recommendedName>
</protein>
<keyword evidence="3" id="KW-0998">Cell outer membrane</keyword>
<evidence type="ECO:0000256" key="3">
    <source>
        <dbReference type="ARBA" id="ARBA00023237"/>
    </source>
</evidence>
<dbReference type="EMBL" id="BMGY01000034">
    <property type="protein sequence ID" value="GGH88752.1"/>
    <property type="molecule type" value="Genomic_DNA"/>
</dbReference>
<sequence length="148" mass="16775">MRSTCTNEGDVPVYLDGVHVGDAAQNQFQLGLRYEPFRGAYIRPSFLLFTKYYSAFNPDLIRDPASSTDSYRLPTSRNLDLHMGYDFKPVYKDRVLCLGIRGSILNVLNEFYFTDVSNQANFNTSGLDQLQAFFNRGRTFTVGLSATL</sequence>
<dbReference type="InterPro" id="IPR036942">
    <property type="entry name" value="Beta-barrel_TonB_sf"/>
</dbReference>
<keyword evidence="2" id="KW-0472">Membrane</keyword>
<comment type="caution">
    <text evidence="4">The sequence shown here is derived from an EMBL/GenBank/DDBJ whole genome shotgun (WGS) entry which is preliminary data.</text>
</comment>
<evidence type="ECO:0000313" key="5">
    <source>
        <dbReference type="Proteomes" id="UP000637774"/>
    </source>
</evidence>